<dbReference type="SUPFAM" id="SSF111369">
    <property type="entry name" value="HlyD-like secretion proteins"/>
    <property type="match status" value="1"/>
</dbReference>
<dbReference type="NCBIfam" id="TIGR01730">
    <property type="entry name" value="RND_mfp"/>
    <property type="match status" value="1"/>
</dbReference>
<accession>A0A366HJD6</accession>
<comment type="caution">
    <text evidence="4">The sequence shown here is derived from an EMBL/GenBank/DDBJ whole genome shotgun (WGS) entry which is preliminary data.</text>
</comment>
<feature type="domain" description="Multidrug resistance protein MdtA-like C-terminal permuted SH3" evidence="3">
    <location>
        <begin position="285"/>
        <end position="346"/>
    </location>
</feature>
<reference evidence="4 5" key="1">
    <citation type="submission" date="2018-06" db="EMBL/GenBank/DDBJ databases">
        <title>Genomic Encyclopedia of Type Strains, Phase IV (KMG-IV): sequencing the most valuable type-strain genomes for metagenomic binning, comparative biology and taxonomic classification.</title>
        <authorList>
            <person name="Goeker M."/>
        </authorList>
    </citation>
    <scope>NUCLEOTIDE SEQUENCE [LARGE SCALE GENOMIC DNA]</scope>
    <source>
        <strain evidence="4 5">DSM 25532</strain>
    </source>
</reference>
<dbReference type="OrthoDB" id="9800613at2"/>
<dbReference type="GO" id="GO:1990281">
    <property type="term" value="C:efflux pump complex"/>
    <property type="evidence" value="ECO:0007669"/>
    <property type="project" value="TreeGrafter"/>
</dbReference>
<evidence type="ECO:0000313" key="4">
    <source>
        <dbReference type="EMBL" id="RBP42485.1"/>
    </source>
</evidence>
<evidence type="ECO:0000256" key="1">
    <source>
        <dbReference type="ARBA" id="ARBA00009477"/>
    </source>
</evidence>
<organism evidence="4 5">
    <name type="scientific">Roseimicrobium gellanilyticum</name>
    <dbReference type="NCBI Taxonomy" id="748857"/>
    <lineage>
        <taxon>Bacteria</taxon>
        <taxon>Pseudomonadati</taxon>
        <taxon>Verrucomicrobiota</taxon>
        <taxon>Verrucomicrobiia</taxon>
        <taxon>Verrucomicrobiales</taxon>
        <taxon>Verrucomicrobiaceae</taxon>
        <taxon>Roseimicrobium</taxon>
    </lineage>
</organism>
<evidence type="ECO:0000256" key="2">
    <source>
        <dbReference type="SAM" id="Coils"/>
    </source>
</evidence>
<dbReference type="PANTHER" id="PTHR30469">
    <property type="entry name" value="MULTIDRUG RESISTANCE PROTEIN MDTA"/>
    <property type="match status" value="1"/>
</dbReference>
<dbReference type="PANTHER" id="PTHR30469:SF11">
    <property type="entry name" value="BLL4320 PROTEIN"/>
    <property type="match status" value="1"/>
</dbReference>
<comment type="similarity">
    <text evidence="1">Belongs to the membrane fusion protein (MFP) (TC 8.A.1) family.</text>
</comment>
<proteinExistence type="inferred from homology"/>
<keyword evidence="5" id="KW-1185">Reference proteome</keyword>
<dbReference type="RefSeq" id="WP_113959613.1">
    <property type="nucleotide sequence ID" value="NZ_QNRR01000006.1"/>
</dbReference>
<dbReference type="GO" id="GO:0015562">
    <property type="term" value="F:efflux transmembrane transporter activity"/>
    <property type="evidence" value="ECO:0007669"/>
    <property type="project" value="TreeGrafter"/>
</dbReference>
<dbReference type="Pfam" id="PF25967">
    <property type="entry name" value="RND-MFP_C"/>
    <property type="match status" value="1"/>
</dbReference>
<dbReference type="AlphaFoldDB" id="A0A366HJD6"/>
<dbReference type="Gene3D" id="2.40.30.170">
    <property type="match status" value="1"/>
</dbReference>
<evidence type="ECO:0000259" key="3">
    <source>
        <dbReference type="Pfam" id="PF25967"/>
    </source>
</evidence>
<dbReference type="EMBL" id="QNRR01000006">
    <property type="protein sequence ID" value="RBP42485.1"/>
    <property type="molecule type" value="Genomic_DNA"/>
</dbReference>
<dbReference type="Gene3D" id="1.10.287.470">
    <property type="entry name" value="Helix hairpin bin"/>
    <property type="match status" value="1"/>
</dbReference>
<dbReference type="InterPro" id="IPR006143">
    <property type="entry name" value="RND_pump_MFP"/>
</dbReference>
<sequence length="370" mass="38862">MSAARWIASVVLIGAVASGGYALAAWKRNSLEQAAAAAASQPEPMESVIVAVAEQREHRRTTTSIGTVLALRSITLRNELAGTVEKATLVPGQIVEAGTVLVAQDISVEQAELKAQEAQASLAEATLKRMKQLSENKAAPEMELDRAQAERDVALAQVARTKAVIARKIIRAPFRARVGMADLHPGQYLEEGTELTTLQGVDGAVHVDFTVTQAVSSTLKEGFPVEIINVTNDKPVTAKIVALDARVDPKTRNADVRARIDDANQAPAPGASVRVRVPVGASRTAVAVPISALRRGPEGDHVFVISSEANGANRAHMRLVQSGAVNGDEVLIESGLKPGDRVAASGSFKLREAVLVAAANEAPKDAGQAN</sequence>
<protein>
    <submittedName>
        <fullName evidence="4">Membrane fusion protein (Multidrug efflux system)</fullName>
    </submittedName>
</protein>
<dbReference type="Gene3D" id="2.40.420.20">
    <property type="match status" value="1"/>
</dbReference>
<name>A0A366HJD6_9BACT</name>
<keyword evidence="2" id="KW-0175">Coiled coil</keyword>
<dbReference type="Proteomes" id="UP000253426">
    <property type="component" value="Unassembled WGS sequence"/>
</dbReference>
<dbReference type="Gene3D" id="2.40.50.100">
    <property type="match status" value="1"/>
</dbReference>
<feature type="coiled-coil region" evidence="2">
    <location>
        <begin position="108"/>
        <end position="150"/>
    </location>
</feature>
<evidence type="ECO:0000313" key="5">
    <source>
        <dbReference type="Proteomes" id="UP000253426"/>
    </source>
</evidence>
<gene>
    <name evidence="4" type="ORF">DES53_106194</name>
</gene>
<dbReference type="InterPro" id="IPR058627">
    <property type="entry name" value="MdtA-like_C"/>
</dbReference>